<dbReference type="Pfam" id="PF01239">
    <property type="entry name" value="PPTA"/>
    <property type="match status" value="5"/>
</dbReference>
<dbReference type="Gene3D" id="1.25.40.120">
    <property type="entry name" value="Protein prenylyltransferase"/>
    <property type="match status" value="1"/>
</dbReference>
<evidence type="ECO:0000256" key="8">
    <source>
        <dbReference type="ARBA" id="ARBA00022842"/>
    </source>
</evidence>
<dbReference type="EMBL" id="VXIS01000060">
    <property type="protein sequence ID" value="KAA8909159.1"/>
    <property type="molecule type" value="Genomic_DNA"/>
</dbReference>
<protein>
    <recommendedName>
        <fullName evidence="9">Protein farnesyltransferase/geranylgeranyltransferase type-1 subunit alpha</fullName>
        <ecNumber evidence="4">2.5.1.58</ecNumber>
        <ecNumber evidence="3">2.5.1.59</ecNumber>
    </recommendedName>
    <alternativeName>
        <fullName evidence="12">CAAX farnesyltransferase subunit alpha</fullName>
    </alternativeName>
    <alternativeName>
        <fullName evidence="11">FTase-alpha</fullName>
    </alternativeName>
    <alternativeName>
        <fullName evidence="10">Ras proteins prenyltransferase subunit alpha</fullName>
    </alternativeName>
    <alternativeName>
        <fullName evidence="13">Type I protein geranyl-geranyltransferase subunit alpha</fullName>
    </alternativeName>
</protein>
<evidence type="ECO:0000256" key="10">
    <source>
        <dbReference type="ARBA" id="ARBA00041392"/>
    </source>
</evidence>
<evidence type="ECO:0000256" key="6">
    <source>
        <dbReference type="ARBA" id="ARBA00022679"/>
    </source>
</evidence>
<organism evidence="14 15">
    <name type="scientific">Sphaerosporella brunnea</name>
    <dbReference type="NCBI Taxonomy" id="1250544"/>
    <lineage>
        <taxon>Eukaryota</taxon>
        <taxon>Fungi</taxon>
        <taxon>Dikarya</taxon>
        <taxon>Ascomycota</taxon>
        <taxon>Pezizomycotina</taxon>
        <taxon>Pezizomycetes</taxon>
        <taxon>Pezizales</taxon>
        <taxon>Pyronemataceae</taxon>
        <taxon>Sphaerosporella</taxon>
    </lineage>
</organism>
<keyword evidence="8" id="KW-0460">Magnesium</keyword>
<keyword evidence="7" id="KW-0677">Repeat</keyword>
<dbReference type="EC" id="2.5.1.59" evidence="3"/>
<dbReference type="InParanoid" id="A0A5J5F0U9"/>
<sequence length="302" mass="35492">MYQEDSEWDDIIPLPQDDGELPLSQIAYTEEYAEAMAYLRAIMAKDECSERALKITKHITEMNPAHYTVWLYRAKVVFALNADIRSEIKFLNDKALRHEKNYQIWHHRQMMMDKLGDPTGETEFISQMFEKDSKNYHVWSYRQWLVKRFDIWDAGELEYVEKLLEKDIRNNSAWNHRFFVLFGRGNNPSQEIIDREIKFTEEAIFLAPQNPSPWNYIRGVLSRVNMPLSTFEAVCKHYAPTGNPSRITSSHALDMLADIQASRPDTREEAEVALQLLAEKFDPIRTNYWNHRKVLLQKAGTA</sequence>
<keyword evidence="6" id="KW-0808">Transferase</keyword>
<gene>
    <name evidence="14" type="ORF">FN846DRAFT_776572</name>
</gene>
<evidence type="ECO:0000256" key="13">
    <source>
        <dbReference type="ARBA" id="ARBA00043219"/>
    </source>
</evidence>
<accession>A0A5J5F0U9</accession>
<dbReference type="EC" id="2.5.1.58" evidence="4"/>
<evidence type="ECO:0000256" key="3">
    <source>
        <dbReference type="ARBA" id="ARBA00012700"/>
    </source>
</evidence>
<dbReference type="OrthoDB" id="272289at2759"/>
<evidence type="ECO:0000256" key="7">
    <source>
        <dbReference type="ARBA" id="ARBA00022737"/>
    </source>
</evidence>
<dbReference type="PANTHER" id="PTHR11129:SF1">
    <property type="entry name" value="PROTEIN FARNESYLTRANSFERASE_GERANYLGERANYLTRANSFERASE TYPE-1 SUBUNIT ALPHA"/>
    <property type="match status" value="1"/>
</dbReference>
<keyword evidence="5" id="KW-0637">Prenyltransferase</keyword>
<dbReference type="PANTHER" id="PTHR11129">
    <property type="entry name" value="PROTEIN FARNESYLTRANSFERASE ALPHA SUBUNIT/RAB GERANYLGERANYL TRANSFERASE ALPHA SUBUNIT"/>
    <property type="match status" value="1"/>
</dbReference>
<dbReference type="GO" id="GO:0004662">
    <property type="term" value="F:CAAX-protein geranylgeranyltransferase activity"/>
    <property type="evidence" value="ECO:0007669"/>
    <property type="project" value="UniProtKB-EC"/>
</dbReference>
<evidence type="ECO:0000256" key="11">
    <source>
        <dbReference type="ARBA" id="ARBA00042436"/>
    </source>
</evidence>
<proteinExistence type="inferred from homology"/>
<evidence type="ECO:0000256" key="1">
    <source>
        <dbReference type="ARBA" id="ARBA00001946"/>
    </source>
</evidence>
<dbReference type="FunCoup" id="A0A5J5F0U9">
    <property type="interactions" value="193"/>
</dbReference>
<dbReference type="Proteomes" id="UP000326924">
    <property type="component" value="Unassembled WGS sequence"/>
</dbReference>
<comment type="similarity">
    <text evidence="2">Belongs to the protein prenyltransferase subunit alpha family.</text>
</comment>
<dbReference type="AlphaFoldDB" id="A0A5J5F0U9"/>
<dbReference type="PROSITE" id="PS51147">
    <property type="entry name" value="PFTA"/>
    <property type="match status" value="4"/>
</dbReference>
<evidence type="ECO:0000313" key="15">
    <source>
        <dbReference type="Proteomes" id="UP000326924"/>
    </source>
</evidence>
<evidence type="ECO:0000313" key="14">
    <source>
        <dbReference type="EMBL" id="KAA8909159.1"/>
    </source>
</evidence>
<comment type="caution">
    <text evidence="14">The sequence shown here is derived from an EMBL/GenBank/DDBJ whole genome shotgun (WGS) entry which is preliminary data.</text>
</comment>
<comment type="cofactor">
    <cofactor evidence="1">
        <name>Mg(2+)</name>
        <dbReference type="ChEBI" id="CHEBI:18420"/>
    </cofactor>
</comment>
<keyword evidence="15" id="KW-1185">Reference proteome</keyword>
<reference evidence="14 15" key="1">
    <citation type="submission" date="2019-09" db="EMBL/GenBank/DDBJ databases">
        <title>Draft genome of the ectomycorrhizal ascomycete Sphaerosporella brunnea.</title>
        <authorList>
            <consortium name="DOE Joint Genome Institute"/>
            <person name="Benucci G.M."/>
            <person name="Marozzi G."/>
            <person name="Antonielli L."/>
            <person name="Sanchez S."/>
            <person name="Marco P."/>
            <person name="Wang X."/>
            <person name="Falini L.B."/>
            <person name="Barry K."/>
            <person name="Haridas S."/>
            <person name="Lipzen A."/>
            <person name="Labutti K."/>
            <person name="Grigoriev I.V."/>
            <person name="Murat C."/>
            <person name="Martin F."/>
            <person name="Albertini E."/>
            <person name="Donnini D."/>
            <person name="Bonito G."/>
        </authorList>
    </citation>
    <scope>NUCLEOTIDE SEQUENCE [LARGE SCALE GENOMIC DNA]</scope>
    <source>
        <strain evidence="14 15">Sb_GMNB300</strain>
    </source>
</reference>
<evidence type="ECO:0000256" key="4">
    <source>
        <dbReference type="ARBA" id="ARBA00012702"/>
    </source>
</evidence>
<evidence type="ECO:0000256" key="5">
    <source>
        <dbReference type="ARBA" id="ARBA00022602"/>
    </source>
</evidence>
<dbReference type="SUPFAM" id="SSF48439">
    <property type="entry name" value="Protein prenylyltransferase"/>
    <property type="match status" value="1"/>
</dbReference>
<evidence type="ECO:0000256" key="2">
    <source>
        <dbReference type="ARBA" id="ARBA00006734"/>
    </source>
</evidence>
<evidence type="ECO:0000256" key="9">
    <source>
        <dbReference type="ARBA" id="ARBA00040965"/>
    </source>
</evidence>
<dbReference type="GO" id="GO:0005965">
    <property type="term" value="C:protein farnesyltransferase complex"/>
    <property type="evidence" value="ECO:0007669"/>
    <property type="project" value="TreeGrafter"/>
</dbReference>
<evidence type="ECO:0000256" key="12">
    <source>
        <dbReference type="ARBA" id="ARBA00043086"/>
    </source>
</evidence>
<name>A0A5J5F0U9_9PEZI</name>
<dbReference type="GO" id="GO:0004660">
    <property type="term" value="F:protein farnesyltransferase activity"/>
    <property type="evidence" value="ECO:0007669"/>
    <property type="project" value="UniProtKB-EC"/>
</dbReference>
<dbReference type="GO" id="GO:0005953">
    <property type="term" value="C:CAAX-protein geranylgeranyltransferase complex"/>
    <property type="evidence" value="ECO:0007669"/>
    <property type="project" value="TreeGrafter"/>
</dbReference>
<dbReference type="InterPro" id="IPR002088">
    <property type="entry name" value="Prenyl_trans_a"/>
</dbReference>